<keyword evidence="3" id="KW-1185">Reference proteome</keyword>
<protein>
    <submittedName>
        <fullName evidence="2">Uncharacterized protein</fullName>
    </submittedName>
</protein>
<gene>
    <name evidence="2" type="ORF">DCAR_0935282</name>
</gene>
<dbReference type="Proteomes" id="UP000077755">
    <property type="component" value="Chromosome 9"/>
</dbReference>
<sequence>MQRRLARPQRKDDTHKSRNV</sequence>
<dbReference type="AlphaFoldDB" id="A0AAF0XWY5"/>
<reference evidence="2" key="2">
    <citation type="submission" date="2022-03" db="EMBL/GenBank/DDBJ databases">
        <title>Draft title - Genomic analysis of global carrot germplasm unveils the trajectory of domestication and the origin of high carotenoid orange carrot.</title>
        <authorList>
            <person name="Iorizzo M."/>
            <person name="Ellison S."/>
            <person name="Senalik D."/>
            <person name="Macko-Podgorni A."/>
            <person name="Grzebelus D."/>
            <person name="Bostan H."/>
            <person name="Rolling W."/>
            <person name="Curaba J."/>
            <person name="Simon P."/>
        </authorList>
    </citation>
    <scope>NUCLEOTIDE SEQUENCE</scope>
    <source>
        <tissue evidence="2">Leaf</tissue>
    </source>
</reference>
<evidence type="ECO:0000313" key="2">
    <source>
        <dbReference type="EMBL" id="WOH15738.1"/>
    </source>
</evidence>
<feature type="compositionally biased region" description="Basic and acidic residues" evidence="1">
    <location>
        <begin position="9"/>
        <end position="20"/>
    </location>
</feature>
<proteinExistence type="predicted"/>
<organism evidence="2 3">
    <name type="scientific">Daucus carota subsp. sativus</name>
    <name type="common">Carrot</name>
    <dbReference type="NCBI Taxonomy" id="79200"/>
    <lineage>
        <taxon>Eukaryota</taxon>
        <taxon>Viridiplantae</taxon>
        <taxon>Streptophyta</taxon>
        <taxon>Embryophyta</taxon>
        <taxon>Tracheophyta</taxon>
        <taxon>Spermatophyta</taxon>
        <taxon>Magnoliopsida</taxon>
        <taxon>eudicotyledons</taxon>
        <taxon>Gunneridae</taxon>
        <taxon>Pentapetalae</taxon>
        <taxon>asterids</taxon>
        <taxon>campanulids</taxon>
        <taxon>Apiales</taxon>
        <taxon>Apiaceae</taxon>
        <taxon>Apioideae</taxon>
        <taxon>Scandiceae</taxon>
        <taxon>Daucinae</taxon>
        <taxon>Daucus</taxon>
        <taxon>Daucus sect. Daucus</taxon>
    </lineage>
</organism>
<name>A0AAF0XWY5_DAUCS</name>
<evidence type="ECO:0000313" key="3">
    <source>
        <dbReference type="Proteomes" id="UP000077755"/>
    </source>
</evidence>
<accession>A0AAF0XWY5</accession>
<dbReference type="EMBL" id="CP093351">
    <property type="protein sequence ID" value="WOH15738.1"/>
    <property type="molecule type" value="Genomic_DNA"/>
</dbReference>
<feature type="region of interest" description="Disordered" evidence="1">
    <location>
        <begin position="1"/>
        <end position="20"/>
    </location>
</feature>
<evidence type="ECO:0000256" key="1">
    <source>
        <dbReference type="SAM" id="MobiDB-lite"/>
    </source>
</evidence>
<reference evidence="2" key="1">
    <citation type="journal article" date="2016" name="Nat. Genet.">
        <title>A high-quality carrot genome assembly provides new insights into carotenoid accumulation and asterid genome evolution.</title>
        <authorList>
            <person name="Iorizzo M."/>
            <person name="Ellison S."/>
            <person name="Senalik D."/>
            <person name="Zeng P."/>
            <person name="Satapoomin P."/>
            <person name="Huang J."/>
            <person name="Bowman M."/>
            <person name="Iovene M."/>
            <person name="Sanseverino W."/>
            <person name="Cavagnaro P."/>
            <person name="Yildiz M."/>
            <person name="Macko-Podgorni A."/>
            <person name="Moranska E."/>
            <person name="Grzebelus E."/>
            <person name="Grzebelus D."/>
            <person name="Ashrafi H."/>
            <person name="Zheng Z."/>
            <person name="Cheng S."/>
            <person name="Spooner D."/>
            <person name="Van Deynze A."/>
            <person name="Simon P."/>
        </authorList>
    </citation>
    <scope>NUCLEOTIDE SEQUENCE</scope>
    <source>
        <tissue evidence="2">Leaf</tissue>
    </source>
</reference>